<dbReference type="InterPro" id="IPR036390">
    <property type="entry name" value="WH_DNA-bd_sf"/>
</dbReference>
<dbReference type="SMART" id="SM00419">
    <property type="entry name" value="HTH_CRP"/>
    <property type="match status" value="1"/>
</dbReference>
<dbReference type="InterPro" id="IPR018490">
    <property type="entry name" value="cNMP-bd_dom_sf"/>
</dbReference>
<dbReference type="EMBL" id="FUXL01000010">
    <property type="protein sequence ID" value="SKA26907.1"/>
    <property type="molecule type" value="Genomic_DNA"/>
</dbReference>
<dbReference type="InterPro" id="IPR014710">
    <property type="entry name" value="RmlC-like_jellyroll"/>
</dbReference>
<dbReference type="SUPFAM" id="SSF46785">
    <property type="entry name" value="Winged helix' DNA-binding domain"/>
    <property type="match status" value="1"/>
</dbReference>
<dbReference type="AlphaFoldDB" id="A0A1T4SFD9"/>
<dbReference type="InterPro" id="IPR036388">
    <property type="entry name" value="WH-like_DNA-bd_sf"/>
</dbReference>
<reference evidence="6" key="1">
    <citation type="submission" date="2017-02" db="EMBL/GenBank/DDBJ databases">
        <authorList>
            <person name="Varghese N."/>
            <person name="Submissions S."/>
        </authorList>
    </citation>
    <scope>NUCLEOTIDE SEQUENCE [LARGE SCALE GENOMIC DNA]</scope>
    <source>
        <strain evidence="6">USBA 369</strain>
    </source>
</reference>
<dbReference type="Gene3D" id="2.60.120.10">
    <property type="entry name" value="Jelly Rolls"/>
    <property type="match status" value="1"/>
</dbReference>
<dbReference type="CDD" id="cd00038">
    <property type="entry name" value="CAP_ED"/>
    <property type="match status" value="1"/>
</dbReference>
<dbReference type="GO" id="GO:0016301">
    <property type="term" value="F:kinase activity"/>
    <property type="evidence" value="ECO:0007669"/>
    <property type="project" value="UniProtKB-KW"/>
</dbReference>
<keyword evidence="3" id="KW-0804">Transcription</keyword>
<keyword evidence="5" id="KW-0418">Kinase</keyword>
<evidence type="ECO:0000313" key="5">
    <source>
        <dbReference type="EMBL" id="SKA26907.1"/>
    </source>
</evidence>
<evidence type="ECO:0000256" key="3">
    <source>
        <dbReference type="ARBA" id="ARBA00023163"/>
    </source>
</evidence>
<dbReference type="InterPro" id="IPR000595">
    <property type="entry name" value="cNMP-bd_dom"/>
</dbReference>
<organism evidence="5 6">
    <name type="scientific">Consotaella salsifontis</name>
    <dbReference type="NCBI Taxonomy" id="1365950"/>
    <lineage>
        <taxon>Bacteria</taxon>
        <taxon>Pseudomonadati</taxon>
        <taxon>Pseudomonadota</taxon>
        <taxon>Alphaproteobacteria</taxon>
        <taxon>Hyphomicrobiales</taxon>
        <taxon>Aurantimonadaceae</taxon>
        <taxon>Consotaella</taxon>
    </lineage>
</organism>
<dbReference type="Pfam" id="PF00027">
    <property type="entry name" value="cNMP_binding"/>
    <property type="match status" value="1"/>
</dbReference>
<keyword evidence="6" id="KW-1185">Reference proteome</keyword>
<dbReference type="Pfam" id="PF13545">
    <property type="entry name" value="HTH_Crp_2"/>
    <property type="match status" value="1"/>
</dbReference>
<dbReference type="Gene3D" id="1.10.10.10">
    <property type="entry name" value="Winged helix-like DNA-binding domain superfamily/Winged helix DNA-binding domain"/>
    <property type="match status" value="1"/>
</dbReference>
<keyword evidence="1" id="KW-0805">Transcription regulation</keyword>
<proteinExistence type="predicted"/>
<evidence type="ECO:0000313" key="6">
    <source>
        <dbReference type="Proteomes" id="UP000190135"/>
    </source>
</evidence>
<dbReference type="GO" id="GO:0006355">
    <property type="term" value="P:regulation of DNA-templated transcription"/>
    <property type="evidence" value="ECO:0007669"/>
    <property type="project" value="InterPro"/>
</dbReference>
<sequence length="206" mass="23378">MREGDQPTVINLFLDGWGRRYKDLPDGRRQVVSFFVPGDLCDLNIFILRQMDHSIGALTPLTIAEIPRSAFEEIIDRHPRITQALWWEALVAAATQREWTMSLGQRNAAERIGHLLCELFLRLRTVGLTNGTSCPFPLTQSVLGEATGLSLVHVNRTLQDYRAAGMIVLKQRELTIPDLRALMEASMFDANYLHLDHEGRHFDANI</sequence>
<feature type="domain" description="HTH crp-type" evidence="4">
    <location>
        <begin position="106"/>
        <end position="180"/>
    </location>
</feature>
<evidence type="ECO:0000256" key="1">
    <source>
        <dbReference type="ARBA" id="ARBA00023015"/>
    </source>
</evidence>
<keyword evidence="2" id="KW-0238">DNA-binding</keyword>
<dbReference type="STRING" id="1365950.SAMN05428963_110135"/>
<dbReference type="InterPro" id="IPR012318">
    <property type="entry name" value="HTH_CRP"/>
</dbReference>
<evidence type="ECO:0000256" key="2">
    <source>
        <dbReference type="ARBA" id="ARBA00023125"/>
    </source>
</evidence>
<gene>
    <name evidence="5" type="ORF">SAMN05428963_110135</name>
</gene>
<accession>A0A1T4SFD9</accession>
<dbReference type="Proteomes" id="UP000190135">
    <property type="component" value="Unassembled WGS sequence"/>
</dbReference>
<protein>
    <submittedName>
        <fullName evidence="5">cAMP-binding domain of CRP or a regulatory subunit of cAMP-dependent protein kinases</fullName>
    </submittedName>
</protein>
<dbReference type="GO" id="GO:0003677">
    <property type="term" value="F:DNA binding"/>
    <property type="evidence" value="ECO:0007669"/>
    <property type="project" value="UniProtKB-KW"/>
</dbReference>
<keyword evidence="5" id="KW-0808">Transferase</keyword>
<name>A0A1T4SFD9_9HYPH</name>
<evidence type="ECO:0000259" key="4">
    <source>
        <dbReference type="PROSITE" id="PS51063"/>
    </source>
</evidence>
<dbReference type="SUPFAM" id="SSF51206">
    <property type="entry name" value="cAMP-binding domain-like"/>
    <property type="match status" value="1"/>
</dbReference>
<dbReference type="PROSITE" id="PS51063">
    <property type="entry name" value="HTH_CRP_2"/>
    <property type="match status" value="1"/>
</dbReference>